<evidence type="ECO:0000256" key="5">
    <source>
        <dbReference type="ARBA" id="ARBA00022989"/>
    </source>
</evidence>
<evidence type="ECO:0000313" key="8">
    <source>
        <dbReference type="EMBL" id="OGC93094.1"/>
    </source>
</evidence>
<protein>
    <recommendedName>
        <fullName evidence="10">Glycosyl transferase family 4</fullName>
    </recommendedName>
</protein>
<feature type="transmembrane region" description="Helical" evidence="7">
    <location>
        <begin position="190"/>
        <end position="208"/>
    </location>
</feature>
<feature type="transmembrane region" description="Helical" evidence="7">
    <location>
        <begin position="105"/>
        <end position="125"/>
    </location>
</feature>
<feature type="transmembrane region" description="Helical" evidence="7">
    <location>
        <begin position="167"/>
        <end position="184"/>
    </location>
</feature>
<evidence type="ECO:0000256" key="4">
    <source>
        <dbReference type="ARBA" id="ARBA00022692"/>
    </source>
</evidence>
<feature type="transmembrane region" description="Helical" evidence="7">
    <location>
        <begin position="291"/>
        <end position="309"/>
    </location>
</feature>
<dbReference type="CDD" id="cd06853">
    <property type="entry name" value="GT_WecA_like"/>
    <property type="match status" value="1"/>
</dbReference>
<name>A0A1F4YGT8_9BACT</name>
<keyword evidence="2" id="KW-1003">Cell membrane</keyword>
<keyword evidence="3" id="KW-0808">Transferase</keyword>
<proteinExistence type="predicted"/>
<organism evidence="8 9">
    <name type="scientific">Candidatus Amesbacteria bacterium RIFCSPHIGHO2_01_FULL_48_32b</name>
    <dbReference type="NCBI Taxonomy" id="1797253"/>
    <lineage>
        <taxon>Bacteria</taxon>
        <taxon>Candidatus Amesiibacteriota</taxon>
    </lineage>
</organism>
<comment type="subcellular location">
    <subcellularLocation>
        <location evidence="1">Cell membrane</location>
        <topology evidence="1">Multi-pass membrane protein</topology>
    </subcellularLocation>
</comment>
<reference evidence="8 9" key="1">
    <citation type="journal article" date="2016" name="Nat. Commun.">
        <title>Thousands of microbial genomes shed light on interconnected biogeochemical processes in an aquifer system.</title>
        <authorList>
            <person name="Anantharaman K."/>
            <person name="Brown C.T."/>
            <person name="Hug L.A."/>
            <person name="Sharon I."/>
            <person name="Castelle C.J."/>
            <person name="Probst A.J."/>
            <person name="Thomas B.C."/>
            <person name="Singh A."/>
            <person name="Wilkins M.J."/>
            <person name="Karaoz U."/>
            <person name="Brodie E.L."/>
            <person name="Williams K.H."/>
            <person name="Hubbard S.S."/>
            <person name="Banfield J.F."/>
        </authorList>
    </citation>
    <scope>NUCLEOTIDE SEQUENCE [LARGE SCALE GENOMIC DNA]</scope>
</reference>
<feature type="transmembrane region" description="Helical" evidence="7">
    <location>
        <begin position="75"/>
        <end position="93"/>
    </location>
</feature>
<keyword evidence="6 7" id="KW-0472">Membrane</keyword>
<dbReference type="GO" id="GO:0044038">
    <property type="term" value="P:cell wall macromolecule biosynthetic process"/>
    <property type="evidence" value="ECO:0007669"/>
    <property type="project" value="TreeGrafter"/>
</dbReference>
<gene>
    <name evidence="8" type="ORF">A2876_00915</name>
</gene>
<feature type="transmembrane region" description="Helical" evidence="7">
    <location>
        <begin position="220"/>
        <end position="237"/>
    </location>
</feature>
<accession>A0A1F4YGT8</accession>
<feature type="transmembrane region" description="Helical" evidence="7">
    <location>
        <begin position="137"/>
        <end position="155"/>
    </location>
</feature>
<dbReference type="InterPro" id="IPR000715">
    <property type="entry name" value="Glycosyl_transferase_4"/>
</dbReference>
<evidence type="ECO:0000256" key="6">
    <source>
        <dbReference type="ARBA" id="ARBA00023136"/>
    </source>
</evidence>
<dbReference type="GO" id="GO:0071555">
    <property type="term" value="P:cell wall organization"/>
    <property type="evidence" value="ECO:0007669"/>
    <property type="project" value="TreeGrafter"/>
</dbReference>
<dbReference type="GO" id="GO:0005886">
    <property type="term" value="C:plasma membrane"/>
    <property type="evidence" value="ECO:0007669"/>
    <property type="project" value="UniProtKB-SubCell"/>
</dbReference>
<dbReference type="Proteomes" id="UP000178176">
    <property type="component" value="Unassembled WGS sequence"/>
</dbReference>
<dbReference type="AlphaFoldDB" id="A0A1F4YGT8"/>
<evidence type="ECO:0008006" key="10">
    <source>
        <dbReference type="Google" id="ProtNLM"/>
    </source>
</evidence>
<dbReference type="GO" id="GO:0016780">
    <property type="term" value="F:phosphotransferase activity, for other substituted phosphate groups"/>
    <property type="evidence" value="ECO:0007669"/>
    <property type="project" value="InterPro"/>
</dbReference>
<evidence type="ECO:0000313" key="9">
    <source>
        <dbReference type="Proteomes" id="UP000178176"/>
    </source>
</evidence>
<feature type="transmembrane region" description="Helical" evidence="7">
    <location>
        <begin position="6"/>
        <end position="24"/>
    </location>
</feature>
<feature type="transmembrane region" description="Helical" evidence="7">
    <location>
        <begin position="315"/>
        <end position="339"/>
    </location>
</feature>
<feature type="transmembrane region" description="Helical" evidence="7">
    <location>
        <begin position="49"/>
        <end position="69"/>
    </location>
</feature>
<evidence type="ECO:0000256" key="2">
    <source>
        <dbReference type="ARBA" id="ARBA00022475"/>
    </source>
</evidence>
<evidence type="ECO:0000256" key="7">
    <source>
        <dbReference type="SAM" id="Phobius"/>
    </source>
</evidence>
<dbReference type="EMBL" id="MEXH01000002">
    <property type="protein sequence ID" value="OGC93094.1"/>
    <property type="molecule type" value="Genomic_DNA"/>
</dbReference>
<dbReference type="GO" id="GO:0009103">
    <property type="term" value="P:lipopolysaccharide biosynthetic process"/>
    <property type="evidence" value="ECO:0007669"/>
    <property type="project" value="TreeGrafter"/>
</dbReference>
<sequence length="347" mass="37935">MNELFFWPFVSGALLSTLGCIWVIKNGQRWKIVDDPRTHRHPKVVHERAVPRGGGIPIFLALMSVFLFWGFEWKSIGIVLGGGLLMMVGYLDDRFEERLSPYLRLVLNGVAALLAVGAGVGIFYITNPLGGVINLSWPLSILFSLVWLVLMQNIIGWSSGVDGQMPGFVVIAALTMAAIGIKFGEDSSQVPLLILSGVTAGAYLGFLPWNWYPQKIMPGYGGKSLAGYLLGVMAIMASGKVGAMVIVLGIPIIDALIVVVKRISEGRSPVWGGFEHLHHLLLKRGWGKRRIAVFYWGASAILAIAALQLNSTQKWFTMAIITGVAGGGILWLHYFSIFLKQRDRDSG</sequence>
<evidence type="ECO:0000256" key="3">
    <source>
        <dbReference type="ARBA" id="ARBA00022679"/>
    </source>
</evidence>
<dbReference type="PANTHER" id="PTHR22926:SF3">
    <property type="entry name" value="UNDECAPRENYL-PHOSPHATE ALPHA-N-ACETYLGLUCOSAMINYL 1-PHOSPHATE TRANSFERASE"/>
    <property type="match status" value="1"/>
</dbReference>
<dbReference type="Pfam" id="PF00953">
    <property type="entry name" value="Glycos_transf_4"/>
    <property type="match status" value="1"/>
</dbReference>
<comment type="caution">
    <text evidence="8">The sequence shown here is derived from an EMBL/GenBank/DDBJ whole genome shotgun (WGS) entry which is preliminary data.</text>
</comment>
<feature type="transmembrane region" description="Helical" evidence="7">
    <location>
        <begin position="243"/>
        <end position="260"/>
    </location>
</feature>
<keyword evidence="5 7" id="KW-1133">Transmembrane helix</keyword>
<dbReference type="PANTHER" id="PTHR22926">
    <property type="entry name" value="PHOSPHO-N-ACETYLMURAMOYL-PENTAPEPTIDE-TRANSFERASE"/>
    <property type="match status" value="1"/>
</dbReference>
<keyword evidence="4 7" id="KW-0812">Transmembrane</keyword>
<evidence type="ECO:0000256" key="1">
    <source>
        <dbReference type="ARBA" id="ARBA00004651"/>
    </source>
</evidence>